<evidence type="ECO:0000313" key="2">
    <source>
        <dbReference type="EMBL" id="KAE9401250.1"/>
    </source>
</evidence>
<feature type="region of interest" description="Disordered" evidence="1">
    <location>
        <begin position="8"/>
        <end position="35"/>
    </location>
</feature>
<accession>A0A6A4HU55</accession>
<protein>
    <submittedName>
        <fullName evidence="2">Uncharacterized protein</fullName>
    </submittedName>
</protein>
<proteinExistence type="predicted"/>
<gene>
    <name evidence="2" type="ORF">BT96DRAFT_992305</name>
</gene>
<sequence>MARAQFIEAVEEEKQKQHSNDTDIVMAEPSETPTPTAATVLFEDSEGSSEEDSEDSGEEALRFTENTSSLGLFFAAFSRLKDSEICALFSNYDIRATALQCGQCPMYVKCTRISVLKKLRVTKIMHIGEQQYALLRWYKQHEEEELLKPLEEIES</sequence>
<dbReference type="Proteomes" id="UP000799118">
    <property type="component" value="Unassembled WGS sequence"/>
</dbReference>
<dbReference type="AlphaFoldDB" id="A0A6A4HU55"/>
<reference evidence="2" key="1">
    <citation type="journal article" date="2019" name="Environ. Microbiol.">
        <title>Fungal ecological strategies reflected in gene transcription - a case study of two litter decomposers.</title>
        <authorList>
            <person name="Barbi F."/>
            <person name="Kohler A."/>
            <person name="Barry K."/>
            <person name="Baskaran P."/>
            <person name="Daum C."/>
            <person name="Fauchery L."/>
            <person name="Ihrmark K."/>
            <person name="Kuo A."/>
            <person name="LaButti K."/>
            <person name="Lipzen A."/>
            <person name="Morin E."/>
            <person name="Grigoriev I.V."/>
            <person name="Henrissat B."/>
            <person name="Lindahl B."/>
            <person name="Martin F."/>
        </authorList>
    </citation>
    <scope>NUCLEOTIDE SEQUENCE</scope>
    <source>
        <strain evidence="2">JB14</strain>
    </source>
</reference>
<dbReference type="EMBL" id="ML769448">
    <property type="protein sequence ID" value="KAE9401250.1"/>
    <property type="molecule type" value="Genomic_DNA"/>
</dbReference>
<name>A0A6A4HU55_9AGAR</name>
<dbReference type="OrthoDB" id="2890087at2759"/>
<keyword evidence="3" id="KW-1185">Reference proteome</keyword>
<evidence type="ECO:0000256" key="1">
    <source>
        <dbReference type="SAM" id="MobiDB-lite"/>
    </source>
</evidence>
<evidence type="ECO:0000313" key="3">
    <source>
        <dbReference type="Proteomes" id="UP000799118"/>
    </source>
</evidence>
<organism evidence="2 3">
    <name type="scientific">Gymnopus androsaceus JB14</name>
    <dbReference type="NCBI Taxonomy" id="1447944"/>
    <lineage>
        <taxon>Eukaryota</taxon>
        <taxon>Fungi</taxon>
        <taxon>Dikarya</taxon>
        <taxon>Basidiomycota</taxon>
        <taxon>Agaricomycotina</taxon>
        <taxon>Agaricomycetes</taxon>
        <taxon>Agaricomycetidae</taxon>
        <taxon>Agaricales</taxon>
        <taxon>Marasmiineae</taxon>
        <taxon>Omphalotaceae</taxon>
        <taxon>Gymnopus</taxon>
    </lineage>
</organism>
<feature type="compositionally biased region" description="Basic and acidic residues" evidence="1">
    <location>
        <begin position="12"/>
        <end position="21"/>
    </location>
</feature>